<evidence type="ECO:0000313" key="1">
    <source>
        <dbReference type="EMBL" id="ECY9782837.1"/>
    </source>
</evidence>
<reference evidence="2" key="3">
    <citation type="submission" date="2020-01" db="EMBL/GenBank/DDBJ databases">
        <authorList>
            <consortium name="NCBI Pathogen Detection Project"/>
        </authorList>
    </citation>
    <scope>NUCLEOTIDE SEQUENCE</scope>
    <source>
        <strain evidence="2">CFIAFB20160038</strain>
        <strain evidence="4">LiDS0115</strain>
    </source>
</reference>
<dbReference type="Proteomes" id="UP000840928">
    <property type="component" value="Unassembled WGS sequence"/>
</dbReference>
<gene>
    <name evidence="1" type="ORF">F6515_07505</name>
    <name evidence="2" type="ORF">GYU24_02465</name>
    <name evidence="3" type="ORF">GYU24_15440</name>
    <name evidence="4" type="ORF">GZK27_05470</name>
</gene>
<accession>A0A3H3KWY4</accession>
<protein>
    <submittedName>
        <fullName evidence="2">Uncharacterized protein</fullName>
    </submittedName>
</protein>
<dbReference type="EMBL" id="DAAIRR010000001">
    <property type="protein sequence ID" value="HAB9174559.1"/>
    <property type="molecule type" value="Genomic_DNA"/>
</dbReference>
<evidence type="ECO:0000313" key="2">
    <source>
        <dbReference type="EMBL" id="HAB9174559.1"/>
    </source>
</evidence>
<sequence>MEVKLVEEQFNNLDGATLQVMYDKQQDSNLLMLTPEKNGDSVSLWMDAKLRYKLFEALNTVKLNDLEEFLLDTLKAALRKYEYDFIATLAMVTENIEFRVAWIQSKNQSAIIQKLAIWAEVETHK</sequence>
<dbReference type="AlphaFoldDB" id="A0A3H3KWY4"/>
<dbReference type="RefSeq" id="WP_046811216.1">
    <property type="nucleotide sequence ID" value="NZ_CP011398.2"/>
</dbReference>
<dbReference type="Proteomes" id="UP000489121">
    <property type="component" value="Unassembled WGS sequence"/>
</dbReference>
<evidence type="ECO:0000313" key="4">
    <source>
        <dbReference type="EMBL" id="HAC3054948.1"/>
    </source>
</evidence>
<reference evidence="1 5" key="2">
    <citation type="submission" date="2019-09" db="EMBL/GenBank/DDBJ databases">
        <authorList>
            <consortium name="PulseNet: The National Subtyping Network for Foodborne Disease Surveillance"/>
            <person name="Tarr C.L."/>
            <person name="Trees E."/>
            <person name="Katz L.S."/>
            <person name="Carleton-Romer H.A."/>
            <person name="Stroika S."/>
            <person name="Kucerova Z."/>
            <person name="Roache K.F."/>
            <person name="Sabol A.L."/>
            <person name="Besser J."/>
            <person name="Gerner-Smidt P."/>
        </authorList>
    </citation>
    <scope>NUCLEOTIDE SEQUENCE [LARGE SCALE GENOMIC DNA]</scope>
    <source>
        <strain evidence="1 5">PNUSAL005692</strain>
    </source>
</reference>
<comment type="caution">
    <text evidence="2">The sequence shown here is derived from an EMBL/GenBank/DDBJ whole genome shotgun (WGS) entry which is preliminary data.</text>
</comment>
<organism evidence="2">
    <name type="scientific">Listeria monocytogenes</name>
    <dbReference type="NCBI Taxonomy" id="1639"/>
    <lineage>
        <taxon>Bacteria</taxon>
        <taxon>Bacillati</taxon>
        <taxon>Bacillota</taxon>
        <taxon>Bacilli</taxon>
        <taxon>Bacillales</taxon>
        <taxon>Listeriaceae</taxon>
        <taxon>Listeria</taxon>
    </lineage>
</organism>
<dbReference type="EMBL" id="AALGDA010000018">
    <property type="protein sequence ID" value="ECY9782837.1"/>
    <property type="molecule type" value="Genomic_DNA"/>
</dbReference>
<reference evidence="2 6" key="1">
    <citation type="journal article" date="2018" name="Genome Biol.">
        <title>SKESA: strategic k-mer extension for scrupulous assemblies.</title>
        <authorList>
            <person name="Souvorov A."/>
            <person name="Agarwala R."/>
            <person name="Lipman D.J."/>
        </authorList>
    </citation>
    <scope>NUCLEOTIDE SEQUENCE [LARGE SCALE GENOMIC DNA]</scope>
    <source>
        <strain evidence="2">CFIAFB20160038</strain>
        <strain evidence="4 6">LiDS0115</strain>
    </source>
</reference>
<evidence type="ECO:0000313" key="3">
    <source>
        <dbReference type="EMBL" id="HAB9177096.1"/>
    </source>
</evidence>
<evidence type="ECO:0000313" key="5">
    <source>
        <dbReference type="Proteomes" id="UP000489121"/>
    </source>
</evidence>
<evidence type="ECO:0000313" key="6">
    <source>
        <dbReference type="Proteomes" id="UP000841561"/>
    </source>
</evidence>
<dbReference type="EMBL" id="DAAIRR010000013">
    <property type="protein sequence ID" value="HAB9177096.1"/>
    <property type="molecule type" value="Genomic_DNA"/>
</dbReference>
<dbReference type="EMBL" id="DAAKPP010000002">
    <property type="protein sequence ID" value="HAC3054948.1"/>
    <property type="molecule type" value="Genomic_DNA"/>
</dbReference>
<proteinExistence type="predicted"/>
<dbReference type="Proteomes" id="UP000841561">
    <property type="component" value="Unassembled WGS sequence"/>
</dbReference>
<name>A0A3H3KWY4_LISMN</name>